<dbReference type="EMBL" id="LAZR01026057">
    <property type="protein sequence ID" value="KKL69922.1"/>
    <property type="molecule type" value="Genomic_DNA"/>
</dbReference>
<gene>
    <name evidence="1" type="ORF">LCGC14_2110080</name>
</gene>
<reference evidence="1" key="1">
    <citation type="journal article" date="2015" name="Nature">
        <title>Complex archaea that bridge the gap between prokaryotes and eukaryotes.</title>
        <authorList>
            <person name="Spang A."/>
            <person name="Saw J.H."/>
            <person name="Jorgensen S.L."/>
            <person name="Zaremba-Niedzwiedzka K."/>
            <person name="Martijn J."/>
            <person name="Lind A.E."/>
            <person name="van Eijk R."/>
            <person name="Schleper C."/>
            <person name="Guy L."/>
            <person name="Ettema T.J."/>
        </authorList>
    </citation>
    <scope>NUCLEOTIDE SEQUENCE</scope>
</reference>
<accession>A0A0F9H3R2</accession>
<proteinExistence type="predicted"/>
<dbReference type="AlphaFoldDB" id="A0A0F9H3R2"/>
<organism evidence="1">
    <name type="scientific">marine sediment metagenome</name>
    <dbReference type="NCBI Taxonomy" id="412755"/>
    <lineage>
        <taxon>unclassified sequences</taxon>
        <taxon>metagenomes</taxon>
        <taxon>ecological metagenomes</taxon>
    </lineage>
</organism>
<evidence type="ECO:0000313" key="1">
    <source>
        <dbReference type="EMBL" id="KKL69922.1"/>
    </source>
</evidence>
<protein>
    <submittedName>
        <fullName evidence="1">Uncharacterized protein</fullName>
    </submittedName>
</protein>
<feature type="non-terminal residue" evidence="1">
    <location>
        <position position="230"/>
    </location>
</feature>
<sequence>MDTSKSFHILLVNPPVQSPAMVPLMPAQVAAYLSGSGLSIEQFDANLDFFLNHLLEPVRLTNQLDQMEKRKLTDLHEIPAKWRRKIANVSRSIEILKTKKFYQLEHCLAALKNINDLLRITSLAVHPSRIEWRGFFNSTVKTWQDVPSFLENRETNPFLSFSHDRLAPRIDRLDQGLLILCISSPNQLLSALTMARFSRKFRPNLHVALMGDLRLLAGAKDFGDSLLPGT</sequence>
<name>A0A0F9H3R2_9ZZZZ</name>
<comment type="caution">
    <text evidence="1">The sequence shown here is derived from an EMBL/GenBank/DDBJ whole genome shotgun (WGS) entry which is preliminary data.</text>
</comment>